<protein>
    <recommendedName>
        <fullName evidence="7">Lipase</fullName>
    </recommendedName>
</protein>
<keyword evidence="3 7" id="KW-0378">Hydrolase</keyword>
<gene>
    <name evidence="10" type="ORF">PAPOLLO_LOCUS21368</name>
</gene>
<evidence type="ECO:0000256" key="5">
    <source>
        <dbReference type="ARBA" id="ARBA00023098"/>
    </source>
</evidence>
<keyword evidence="11" id="KW-1185">Reference proteome</keyword>
<sequence length="399" mass="45640">MRLITVLLVCCVVLMKNVISRSLAKEGNLSLPAIASKYGYTTQLYDAITEDGYILRLFRIPGMRKVPILLMHGILDSANTWIIRGNTSLAITLANQGYDVWLGNCRGNRYSRRHIYLDPNIDEDFWNFSFHEYGFYDLAAIIDTVLYITGADQLDAIGHSQGTTMFYVLGSTRPEYNQKVNVLVSLAPVCYLQNVPPPLKMMIQYSPIINNLATSLRAQEVFKENADMKNALKALCMHPLIGYSMCIRDTVFPITGDDEEELEADFLPVLLDHFPTATSVKNLYHFAQVSYRRQFVRFDYGADINLDMYGYPIPPKYDLDNVEMRVALFVGQNDFVSTVEDVAILKQNLPNVVQHLVIPRRKMNHADFVLGRHMNEYLFPYIFDVLRTYESENVLNVSH</sequence>
<name>A0A8S3XSI0_PARAO</name>
<dbReference type="GO" id="GO:0016042">
    <property type="term" value="P:lipid catabolic process"/>
    <property type="evidence" value="ECO:0007669"/>
    <property type="project" value="UniProtKB-KW"/>
</dbReference>
<evidence type="ECO:0000256" key="3">
    <source>
        <dbReference type="ARBA" id="ARBA00022801"/>
    </source>
</evidence>
<organism evidence="10 11">
    <name type="scientific">Parnassius apollo</name>
    <name type="common">Apollo butterfly</name>
    <name type="synonym">Papilio apollo</name>
    <dbReference type="NCBI Taxonomy" id="110799"/>
    <lineage>
        <taxon>Eukaryota</taxon>
        <taxon>Metazoa</taxon>
        <taxon>Ecdysozoa</taxon>
        <taxon>Arthropoda</taxon>
        <taxon>Hexapoda</taxon>
        <taxon>Insecta</taxon>
        <taxon>Pterygota</taxon>
        <taxon>Neoptera</taxon>
        <taxon>Endopterygota</taxon>
        <taxon>Lepidoptera</taxon>
        <taxon>Glossata</taxon>
        <taxon>Ditrysia</taxon>
        <taxon>Papilionoidea</taxon>
        <taxon>Papilionidae</taxon>
        <taxon>Parnassiinae</taxon>
        <taxon>Parnassini</taxon>
        <taxon>Parnassius</taxon>
        <taxon>Parnassius</taxon>
    </lineage>
</organism>
<feature type="chain" id="PRO_5035844746" description="Lipase" evidence="8">
    <location>
        <begin position="25"/>
        <end position="399"/>
    </location>
</feature>
<dbReference type="InterPro" id="IPR025483">
    <property type="entry name" value="Lipase_euk"/>
</dbReference>
<evidence type="ECO:0000256" key="7">
    <source>
        <dbReference type="PIRNR" id="PIRNR000862"/>
    </source>
</evidence>
<dbReference type="Pfam" id="PF00561">
    <property type="entry name" value="Abhydrolase_1"/>
    <property type="match status" value="1"/>
</dbReference>
<dbReference type="EMBL" id="CAJQZP010001306">
    <property type="protein sequence ID" value="CAG5038391.1"/>
    <property type="molecule type" value="Genomic_DNA"/>
</dbReference>
<comment type="caution">
    <text evidence="10">The sequence shown here is derived from an EMBL/GenBank/DDBJ whole genome shotgun (WGS) entry which is preliminary data.</text>
</comment>
<evidence type="ECO:0000256" key="2">
    <source>
        <dbReference type="ARBA" id="ARBA00022729"/>
    </source>
</evidence>
<accession>A0A8S3XSI0</accession>
<comment type="similarity">
    <text evidence="1 7">Belongs to the AB hydrolase superfamily. Lipase family.</text>
</comment>
<feature type="signal peptide" evidence="8">
    <location>
        <begin position="1"/>
        <end position="24"/>
    </location>
</feature>
<evidence type="ECO:0000313" key="11">
    <source>
        <dbReference type="Proteomes" id="UP000691718"/>
    </source>
</evidence>
<evidence type="ECO:0000313" key="10">
    <source>
        <dbReference type="EMBL" id="CAG5038391.1"/>
    </source>
</evidence>
<dbReference type="GO" id="GO:0016787">
    <property type="term" value="F:hydrolase activity"/>
    <property type="evidence" value="ECO:0007669"/>
    <property type="project" value="UniProtKB-KW"/>
</dbReference>
<keyword evidence="5" id="KW-0443">Lipid metabolism</keyword>
<dbReference type="PIRSF" id="PIRSF000862">
    <property type="entry name" value="Steryl_ester_lip"/>
    <property type="match status" value="1"/>
</dbReference>
<evidence type="ECO:0000256" key="6">
    <source>
        <dbReference type="ARBA" id="ARBA00023180"/>
    </source>
</evidence>
<feature type="domain" description="AB hydrolase-1" evidence="9">
    <location>
        <begin position="67"/>
        <end position="202"/>
    </location>
</feature>
<keyword evidence="2 8" id="KW-0732">Signal</keyword>
<proteinExistence type="inferred from homology"/>
<keyword evidence="6" id="KW-0325">Glycoprotein</keyword>
<reference evidence="10" key="1">
    <citation type="submission" date="2021-04" db="EMBL/GenBank/DDBJ databases">
        <authorList>
            <person name="Tunstrom K."/>
        </authorList>
    </citation>
    <scope>NUCLEOTIDE SEQUENCE</scope>
</reference>
<evidence type="ECO:0000259" key="9">
    <source>
        <dbReference type="Pfam" id="PF00561"/>
    </source>
</evidence>
<dbReference type="Proteomes" id="UP000691718">
    <property type="component" value="Unassembled WGS sequence"/>
</dbReference>
<dbReference type="OrthoDB" id="9974421at2759"/>
<dbReference type="InterPro" id="IPR000073">
    <property type="entry name" value="AB_hydrolase_1"/>
</dbReference>
<dbReference type="FunFam" id="3.40.50.1820:FF:000057">
    <property type="entry name" value="Lipase"/>
    <property type="match status" value="1"/>
</dbReference>
<keyword evidence="4 7" id="KW-0442">Lipid degradation</keyword>
<evidence type="ECO:0000256" key="1">
    <source>
        <dbReference type="ARBA" id="ARBA00010701"/>
    </source>
</evidence>
<dbReference type="AlphaFoldDB" id="A0A8S3XSI0"/>
<evidence type="ECO:0000256" key="8">
    <source>
        <dbReference type="SAM" id="SignalP"/>
    </source>
</evidence>
<evidence type="ECO:0000256" key="4">
    <source>
        <dbReference type="ARBA" id="ARBA00022963"/>
    </source>
</evidence>
<dbReference type="PANTHER" id="PTHR11005">
    <property type="entry name" value="LYSOSOMAL ACID LIPASE-RELATED"/>
    <property type="match status" value="1"/>
</dbReference>